<dbReference type="EMBL" id="HG318806">
    <property type="protein sequence ID" value="CEG05806.1"/>
    <property type="molecule type" value="Genomic_DNA"/>
</dbReference>
<sequence length="99" mass="11326">MRIMGSLRLINKSLPPTRLHPLVFIQTTVLLLPKHGRCLDNEKATRNPRNRYISSTYRNRSHHTRAQKPVRRAEFCNYSSSCADNISILSQLVALLDGP</sequence>
<dbReference type="AlphaFoldDB" id="A0A090MG60"/>
<reference evidence="1" key="1">
    <citation type="submission" date="2013-05" db="EMBL/GenBank/DDBJ databases">
        <title>Draft genome sequences of six wheat associated Fusarium spp. isolates.</title>
        <authorList>
            <person name="Moolhuijzen P.M."/>
            <person name="Manners J.M."/>
            <person name="Wilcox S."/>
            <person name="Bellgard M.I."/>
            <person name="Gardiner D.M."/>
        </authorList>
    </citation>
    <scope>NUCLEOTIDE SEQUENCE</scope>
    <source>
        <strain evidence="1">CS3069</strain>
    </source>
</reference>
<name>A0A090MG60_9HYPO</name>
<protein>
    <submittedName>
        <fullName evidence="1">WGS project CBMI000000000 data, contig CS3069_c001729</fullName>
    </submittedName>
</protein>
<dbReference type="EMBL" id="CBMI010001727">
    <property type="protein sequence ID" value="CEG04640.1"/>
    <property type="molecule type" value="Genomic_DNA"/>
</dbReference>
<accession>A0A090MG60</accession>
<organism evidence="1">
    <name type="scientific">Fusarium clavum</name>
    <dbReference type="NCBI Taxonomy" id="2594811"/>
    <lineage>
        <taxon>Eukaryota</taxon>
        <taxon>Fungi</taxon>
        <taxon>Dikarya</taxon>
        <taxon>Ascomycota</taxon>
        <taxon>Pezizomycotina</taxon>
        <taxon>Sordariomycetes</taxon>
        <taxon>Hypocreomycetidae</taxon>
        <taxon>Hypocreales</taxon>
        <taxon>Nectriaceae</taxon>
        <taxon>Fusarium</taxon>
        <taxon>Fusarium incarnatum-equiseti species complex</taxon>
    </lineage>
</organism>
<evidence type="ECO:0000313" key="1">
    <source>
        <dbReference type="EMBL" id="CEG04640.1"/>
    </source>
</evidence>
<proteinExistence type="predicted"/>
<gene>
    <name evidence="1" type="ORF">BN850_0066570</name>
</gene>